<feature type="domain" description="GT23" evidence="4">
    <location>
        <begin position="1"/>
        <end position="145"/>
    </location>
</feature>
<comment type="caution">
    <text evidence="5">The sequence shown here is derived from an EMBL/GenBank/DDBJ whole genome shotgun (WGS) entry which is preliminary data.</text>
</comment>
<reference evidence="5 6" key="1">
    <citation type="submission" date="2023-03" db="EMBL/GenBank/DDBJ databases">
        <title>High-quality genome of Scylla paramamosain provides insights in environmental adaptation.</title>
        <authorList>
            <person name="Zhang L."/>
        </authorList>
    </citation>
    <scope>NUCLEOTIDE SEQUENCE [LARGE SCALE GENOMIC DNA]</scope>
    <source>
        <strain evidence="5">LZ_2023a</strain>
        <tissue evidence="5">Muscle</tissue>
    </source>
</reference>
<evidence type="ECO:0000313" key="6">
    <source>
        <dbReference type="Proteomes" id="UP001487740"/>
    </source>
</evidence>
<dbReference type="Gene3D" id="3.40.50.11350">
    <property type="match status" value="1"/>
</dbReference>
<name>A0AAW0SIY0_SCYPA</name>
<dbReference type="Pfam" id="PF19745">
    <property type="entry name" value="FUT8_N_cat"/>
    <property type="match status" value="1"/>
</dbReference>
<gene>
    <name evidence="5" type="ORF">O3P69_011318</name>
</gene>
<evidence type="ECO:0000256" key="2">
    <source>
        <dbReference type="ARBA" id="ARBA00022679"/>
    </source>
</evidence>
<evidence type="ECO:0000256" key="1">
    <source>
        <dbReference type="ARBA" id="ARBA00022676"/>
    </source>
</evidence>
<proteinExistence type="inferred from homology"/>
<evidence type="ECO:0000313" key="5">
    <source>
        <dbReference type="EMBL" id="KAK8375098.1"/>
    </source>
</evidence>
<dbReference type="PANTHER" id="PTHR13132">
    <property type="entry name" value="ALPHA- 1,6 -FUCOSYLTRANSFERASE"/>
    <property type="match status" value="1"/>
</dbReference>
<dbReference type="EMBL" id="JARAKH010000078">
    <property type="protein sequence ID" value="KAK8375098.1"/>
    <property type="molecule type" value="Genomic_DNA"/>
</dbReference>
<sequence>MFPDWDKPKPKPAHQPMAVPVDIARRLTRFHEMPSAWWVGQFISYMMRLKPEMQEIIDRVQMQLNFSNPIVGTDKKTEAKLFPIDEYMIHVENYYLDIDLKSTSVVPVRRRVFLASDENSVITEAKKRKPRVSGSDAILPGTGNV</sequence>
<dbReference type="Proteomes" id="UP001487740">
    <property type="component" value="Unassembled WGS sequence"/>
</dbReference>
<keyword evidence="2 3" id="KW-0808">Transferase</keyword>
<accession>A0AAW0SIY0</accession>
<keyword evidence="1 3" id="KW-0328">Glycosyltransferase</keyword>
<comment type="caution">
    <text evidence="3">Lacks conserved residue(s) required for the propagation of feature annotation.</text>
</comment>
<dbReference type="InterPro" id="IPR045573">
    <property type="entry name" value="Fut8_N_cat"/>
</dbReference>
<evidence type="ECO:0000259" key="4">
    <source>
        <dbReference type="PROSITE" id="PS51659"/>
    </source>
</evidence>
<protein>
    <recommendedName>
        <fullName evidence="4">GT23 domain-containing protein</fullName>
    </recommendedName>
</protein>
<dbReference type="PANTHER" id="PTHR13132:SF29">
    <property type="entry name" value="ALPHA-(1,6)-FUCOSYLTRANSFERASE"/>
    <property type="match status" value="1"/>
</dbReference>
<organism evidence="5 6">
    <name type="scientific">Scylla paramamosain</name>
    <name type="common">Mud crab</name>
    <dbReference type="NCBI Taxonomy" id="85552"/>
    <lineage>
        <taxon>Eukaryota</taxon>
        <taxon>Metazoa</taxon>
        <taxon>Ecdysozoa</taxon>
        <taxon>Arthropoda</taxon>
        <taxon>Crustacea</taxon>
        <taxon>Multicrustacea</taxon>
        <taxon>Malacostraca</taxon>
        <taxon>Eumalacostraca</taxon>
        <taxon>Eucarida</taxon>
        <taxon>Decapoda</taxon>
        <taxon>Pleocyemata</taxon>
        <taxon>Brachyura</taxon>
        <taxon>Eubrachyura</taxon>
        <taxon>Portunoidea</taxon>
        <taxon>Portunidae</taxon>
        <taxon>Portuninae</taxon>
        <taxon>Scylla</taxon>
    </lineage>
</organism>
<dbReference type="GO" id="GO:0046921">
    <property type="term" value="F:alpha-(1-&gt;6)-fucosyltransferase activity"/>
    <property type="evidence" value="ECO:0007669"/>
    <property type="project" value="TreeGrafter"/>
</dbReference>
<evidence type="ECO:0000256" key="3">
    <source>
        <dbReference type="PROSITE-ProRule" id="PRU00992"/>
    </source>
</evidence>
<keyword evidence="6" id="KW-1185">Reference proteome</keyword>
<dbReference type="InterPro" id="IPR027350">
    <property type="entry name" value="GT23_dom"/>
</dbReference>
<dbReference type="GO" id="GO:0006487">
    <property type="term" value="P:protein N-linked glycosylation"/>
    <property type="evidence" value="ECO:0007669"/>
    <property type="project" value="TreeGrafter"/>
</dbReference>
<comment type="similarity">
    <text evidence="3">Belongs to the glycosyltransferase 23 family.</text>
</comment>
<dbReference type="AlphaFoldDB" id="A0AAW0SIY0"/>
<dbReference type="PROSITE" id="PS51659">
    <property type="entry name" value="GT23"/>
    <property type="match status" value="1"/>
</dbReference>